<organism evidence="4 5">
    <name type="scientific">Rhodopila globiformis</name>
    <name type="common">Rhodopseudomonas globiformis</name>
    <dbReference type="NCBI Taxonomy" id="1071"/>
    <lineage>
        <taxon>Bacteria</taxon>
        <taxon>Pseudomonadati</taxon>
        <taxon>Pseudomonadota</taxon>
        <taxon>Alphaproteobacteria</taxon>
        <taxon>Acetobacterales</taxon>
        <taxon>Acetobacteraceae</taxon>
        <taxon>Rhodopila</taxon>
    </lineage>
</organism>
<dbReference type="PROSITE" id="PS51186">
    <property type="entry name" value="GNAT"/>
    <property type="match status" value="1"/>
</dbReference>
<dbReference type="InterPro" id="IPR000835">
    <property type="entry name" value="HTH_MarR-typ"/>
</dbReference>
<dbReference type="PANTHER" id="PTHR13947">
    <property type="entry name" value="GNAT FAMILY N-ACETYLTRANSFERASE"/>
    <property type="match status" value="1"/>
</dbReference>
<sequence length="310" mass="34407">MRRQPVPSPTETVAAVRGFSRFYMRQLGLLDEGLLHSGFQLTEARILYELACGTTLTATQLCRDLGLDAGYLSRILKSFEMRGLISRSAAPHDGRQSVIALTEAGRAAFAPLDRASQQQVLSMIGRMAPAQMADLIGAMQTVERLMRHDAPAPCVLRPPRLGDIGWIIHRQAVLYNAEYGWDESFEALLAQIFAEMMPAFDPRHDGGWIVEQDGAVMGSVFVVRVSDAVAKLRLLYLEPAVRGTGLGRRLVGECIRFAKEKGYRTITLWTNDVLVPARRIYQQAGFRCVAAEPQRAFGQDVVSETWELAL</sequence>
<dbReference type="SUPFAM" id="SSF55729">
    <property type="entry name" value="Acyl-CoA N-acyltransferases (Nat)"/>
    <property type="match status" value="1"/>
</dbReference>
<dbReference type="OrthoDB" id="273614at2"/>
<dbReference type="SUPFAM" id="SSF46785">
    <property type="entry name" value="Winged helix' DNA-binding domain"/>
    <property type="match status" value="1"/>
</dbReference>
<feature type="domain" description="HTH marR-type" evidence="2">
    <location>
        <begin position="1"/>
        <end position="144"/>
    </location>
</feature>
<dbReference type="InterPro" id="IPR050769">
    <property type="entry name" value="NAT_camello-type"/>
</dbReference>
<dbReference type="RefSeq" id="WP_104521818.1">
    <property type="nucleotide sequence ID" value="NZ_NHRY01000254.1"/>
</dbReference>
<accession>A0A2S6MZG0</accession>
<keyword evidence="1" id="KW-0808">Transferase</keyword>
<dbReference type="InterPro" id="IPR036390">
    <property type="entry name" value="WH_DNA-bd_sf"/>
</dbReference>
<evidence type="ECO:0000256" key="1">
    <source>
        <dbReference type="ARBA" id="ARBA00022679"/>
    </source>
</evidence>
<evidence type="ECO:0000313" key="5">
    <source>
        <dbReference type="Proteomes" id="UP000239724"/>
    </source>
</evidence>
<dbReference type="SMART" id="SM00347">
    <property type="entry name" value="HTH_MARR"/>
    <property type="match status" value="1"/>
</dbReference>
<dbReference type="InterPro" id="IPR000182">
    <property type="entry name" value="GNAT_dom"/>
</dbReference>
<dbReference type="GO" id="GO:0008080">
    <property type="term" value="F:N-acetyltransferase activity"/>
    <property type="evidence" value="ECO:0007669"/>
    <property type="project" value="InterPro"/>
</dbReference>
<dbReference type="InterPro" id="IPR036388">
    <property type="entry name" value="WH-like_DNA-bd_sf"/>
</dbReference>
<keyword evidence="5" id="KW-1185">Reference proteome</keyword>
<dbReference type="Gene3D" id="1.10.10.10">
    <property type="entry name" value="Winged helix-like DNA-binding domain superfamily/Winged helix DNA-binding domain"/>
    <property type="match status" value="1"/>
</dbReference>
<dbReference type="InterPro" id="IPR016181">
    <property type="entry name" value="Acyl_CoA_acyltransferase"/>
</dbReference>
<name>A0A2S6MZG0_RHOGL</name>
<dbReference type="PROSITE" id="PS50995">
    <property type="entry name" value="HTH_MARR_2"/>
    <property type="match status" value="1"/>
</dbReference>
<evidence type="ECO:0000259" key="3">
    <source>
        <dbReference type="PROSITE" id="PS51186"/>
    </source>
</evidence>
<dbReference type="AlphaFoldDB" id="A0A2S6MZG0"/>
<evidence type="ECO:0000313" key="4">
    <source>
        <dbReference type="EMBL" id="PPQ27728.1"/>
    </source>
</evidence>
<dbReference type="Pfam" id="PF00583">
    <property type="entry name" value="Acetyltransf_1"/>
    <property type="match status" value="1"/>
</dbReference>
<dbReference type="GO" id="GO:0003700">
    <property type="term" value="F:DNA-binding transcription factor activity"/>
    <property type="evidence" value="ECO:0007669"/>
    <property type="project" value="InterPro"/>
</dbReference>
<comment type="caution">
    <text evidence="4">The sequence shown here is derived from an EMBL/GenBank/DDBJ whole genome shotgun (WGS) entry which is preliminary data.</text>
</comment>
<dbReference type="Gene3D" id="3.40.630.30">
    <property type="match status" value="1"/>
</dbReference>
<dbReference type="CDD" id="cd04301">
    <property type="entry name" value="NAT_SF"/>
    <property type="match status" value="1"/>
</dbReference>
<proteinExistence type="predicted"/>
<dbReference type="EMBL" id="NHRY01000254">
    <property type="protein sequence ID" value="PPQ27728.1"/>
    <property type="molecule type" value="Genomic_DNA"/>
</dbReference>
<dbReference type="PANTHER" id="PTHR13947:SF37">
    <property type="entry name" value="LD18367P"/>
    <property type="match status" value="1"/>
</dbReference>
<dbReference type="Proteomes" id="UP000239724">
    <property type="component" value="Unassembled WGS sequence"/>
</dbReference>
<evidence type="ECO:0000259" key="2">
    <source>
        <dbReference type="PROSITE" id="PS50995"/>
    </source>
</evidence>
<dbReference type="Pfam" id="PF12802">
    <property type="entry name" value="MarR_2"/>
    <property type="match status" value="1"/>
</dbReference>
<protein>
    <submittedName>
        <fullName evidence="4">MarR family transcriptional regulator</fullName>
    </submittedName>
</protein>
<feature type="domain" description="N-acetyltransferase" evidence="3">
    <location>
        <begin position="167"/>
        <end position="310"/>
    </location>
</feature>
<gene>
    <name evidence="4" type="ORF">CCS01_26415</name>
</gene>
<reference evidence="4 5" key="1">
    <citation type="journal article" date="2018" name="Arch. Microbiol.">
        <title>New insights into the metabolic potential of the phototrophic purple bacterium Rhodopila globiformis DSM 161(T) from its draft genome sequence and evidence for a vanadium-dependent nitrogenase.</title>
        <authorList>
            <person name="Imhoff J.F."/>
            <person name="Rahn T."/>
            <person name="Kunzel S."/>
            <person name="Neulinger S.C."/>
        </authorList>
    </citation>
    <scope>NUCLEOTIDE SEQUENCE [LARGE SCALE GENOMIC DNA]</scope>
    <source>
        <strain evidence="4 5">DSM 161</strain>
    </source>
</reference>